<name>A0A812F3Q1_9ARCH</name>
<keyword evidence="1" id="KW-0812">Transmembrane</keyword>
<dbReference type="AlphaFoldDB" id="A0A812F3Q1"/>
<keyword evidence="1" id="KW-1133">Transmembrane helix</keyword>
<sequence length="378" mass="42001">MLNLKYTVAVVGGGAIVTWVVLALYMGGPFAENTLATPMVQITPSQTPTQISAESKVEIQTTNGIKHIVPLEEIRSGGPPKDGIPSIDNPKFVSASEAEFVSDDDIVMGLELNGETKAYPLFILVWHEIVNDKFGDTSVAVTYCPLCFTMQVFDRTVNGAETEFGTSGKLYNSNLVMYDRNTDSQWSQAMGQSITGELAGQKLARIPFDVAKWSDWKNLHPDTLVLTTETGHLRPYGSDPYGDYYTDPRIIFPVKHQDDRMHPKEIILGFDHADSYKAYKLTDVEDKGIVNDEFGGQKILLVSVSPFTIRAFDRVVDGETLEFAKTGDMITDKQTSSEWNVDGVAVSGPMEGKQLVRLVYDPGFWFEWVAFHPDTEVY</sequence>
<dbReference type="Proteomes" id="UP000655759">
    <property type="component" value="Unassembled WGS sequence"/>
</dbReference>
<protein>
    <recommendedName>
        <fullName evidence="4">DUF3179 domain-containing protein</fullName>
    </recommendedName>
</protein>
<dbReference type="RefSeq" id="WP_420887604.1">
    <property type="nucleotide sequence ID" value="NZ_CAJNAQ010000005.1"/>
</dbReference>
<evidence type="ECO:0000313" key="3">
    <source>
        <dbReference type="Proteomes" id="UP000655759"/>
    </source>
</evidence>
<feature type="transmembrane region" description="Helical" evidence="1">
    <location>
        <begin position="6"/>
        <end position="25"/>
    </location>
</feature>
<accession>A0A812F3Q1</accession>
<reference evidence="2" key="1">
    <citation type="submission" date="2021-02" db="EMBL/GenBank/DDBJ databases">
        <authorList>
            <person name="Han P."/>
        </authorList>
    </citation>
    <scope>NUCLEOTIDE SEQUENCE</scope>
    <source>
        <strain evidence="2">Candidatus Nitrosotenuis uzonensis 5A</strain>
    </source>
</reference>
<comment type="caution">
    <text evidence="2">The sequence shown here is derived from an EMBL/GenBank/DDBJ whole genome shotgun (WGS) entry which is preliminary data.</text>
</comment>
<evidence type="ECO:0000256" key="1">
    <source>
        <dbReference type="SAM" id="Phobius"/>
    </source>
</evidence>
<gene>
    <name evidence="2" type="ORF">NUZ5A_51082</name>
</gene>
<dbReference type="Pfam" id="PF11376">
    <property type="entry name" value="DUF3179"/>
    <property type="match status" value="1"/>
</dbReference>
<organism evidence="2 3">
    <name type="scientific">Candidatus Nitrosotenuis uzonensis</name>
    <dbReference type="NCBI Taxonomy" id="1407055"/>
    <lineage>
        <taxon>Archaea</taxon>
        <taxon>Nitrososphaerota</taxon>
        <taxon>Candidatus Nitrosotenuis</taxon>
    </lineage>
</organism>
<keyword evidence="1" id="KW-0472">Membrane</keyword>
<proteinExistence type="predicted"/>
<evidence type="ECO:0008006" key="4">
    <source>
        <dbReference type="Google" id="ProtNLM"/>
    </source>
</evidence>
<dbReference type="EMBL" id="CAJNAQ010000005">
    <property type="protein sequence ID" value="CAE6500880.1"/>
    <property type="molecule type" value="Genomic_DNA"/>
</dbReference>
<evidence type="ECO:0000313" key="2">
    <source>
        <dbReference type="EMBL" id="CAE6500880.1"/>
    </source>
</evidence>
<dbReference type="InterPro" id="IPR021516">
    <property type="entry name" value="DUF3179"/>
</dbReference>